<feature type="non-terminal residue" evidence="2">
    <location>
        <position position="413"/>
    </location>
</feature>
<dbReference type="EMBL" id="CADCUP010000019">
    <property type="protein sequence ID" value="CAA9373061.1"/>
    <property type="molecule type" value="Genomic_DNA"/>
</dbReference>
<keyword evidence="2" id="KW-0560">Oxidoreductase</keyword>
<proteinExistence type="predicted"/>
<feature type="compositionally biased region" description="Low complexity" evidence="1">
    <location>
        <begin position="1"/>
        <end position="12"/>
    </location>
</feature>
<feature type="compositionally biased region" description="Low complexity" evidence="1">
    <location>
        <begin position="85"/>
        <end position="100"/>
    </location>
</feature>
<feature type="compositionally biased region" description="Basic residues" evidence="1">
    <location>
        <begin position="222"/>
        <end position="233"/>
    </location>
</feature>
<feature type="region of interest" description="Disordered" evidence="1">
    <location>
        <begin position="208"/>
        <end position="346"/>
    </location>
</feature>
<feature type="compositionally biased region" description="Low complexity" evidence="1">
    <location>
        <begin position="329"/>
        <end position="346"/>
    </location>
</feature>
<feature type="compositionally biased region" description="Low complexity" evidence="1">
    <location>
        <begin position="130"/>
        <end position="141"/>
    </location>
</feature>
<dbReference type="AlphaFoldDB" id="A0A6J4MZE7"/>
<organism evidence="2">
    <name type="scientific">uncultured Nocardioides sp</name>
    <dbReference type="NCBI Taxonomy" id="198441"/>
    <lineage>
        <taxon>Bacteria</taxon>
        <taxon>Bacillati</taxon>
        <taxon>Actinomycetota</taxon>
        <taxon>Actinomycetes</taxon>
        <taxon>Propionibacteriales</taxon>
        <taxon>Nocardioidaceae</taxon>
        <taxon>Nocardioides</taxon>
        <taxon>environmental samples</taxon>
    </lineage>
</organism>
<accession>A0A6J4MZE7</accession>
<feature type="compositionally biased region" description="Basic residues" evidence="1">
    <location>
        <begin position="400"/>
        <end position="413"/>
    </location>
</feature>
<gene>
    <name evidence="2" type="ORF">AVDCRST_MAG06-234</name>
</gene>
<protein>
    <submittedName>
        <fullName evidence="2">Phytoene dehydrogenase</fullName>
        <ecNumber evidence="2">1.14.99.-</ecNumber>
    </submittedName>
</protein>
<dbReference type="EC" id="1.14.99.-" evidence="2"/>
<evidence type="ECO:0000256" key="1">
    <source>
        <dbReference type="SAM" id="MobiDB-lite"/>
    </source>
</evidence>
<feature type="compositionally biased region" description="Gly residues" evidence="1">
    <location>
        <begin position="269"/>
        <end position="278"/>
    </location>
</feature>
<feature type="non-terminal residue" evidence="2">
    <location>
        <position position="1"/>
    </location>
</feature>
<feature type="region of interest" description="Disordered" evidence="1">
    <location>
        <begin position="384"/>
        <end position="413"/>
    </location>
</feature>
<feature type="region of interest" description="Disordered" evidence="1">
    <location>
        <begin position="1"/>
        <end position="141"/>
    </location>
</feature>
<dbReference type="GO" id="GO:0016491">
    <property type="term" value="F:oxidoreductase activity"/>
    <property type="evidence" value="ECO:0007669"/>
    <property type="project" value="UniProtKB-KW"/>
</dbReference>
<evidence type="ECO:0000313" key="2">
    <source>
        <dbReference type="EMBL" id="CAA9373061.1"/>
    </source>
</evidence>
<reference evidence="2" key="1">
    <citation type="submission" date="2020-02" db="EMBL/GenBank/DDBJ databases">
        <authorList>
            <person name="Meier V. D."/>
        </authorList>
    </citation>
    <scope>NUCLEOTIDE SEQUENCE</scope>
    <source>
        <strain evidence="2">AVDCRST_MAG06</strain>
    </source>
</reference>
<feature type="compositionally biased region" description="Basic residues" evidence="1">
    <location>
        <begin position="13"/>
        <end position="36"/>
    </location>
</feature>
<feature type="compositionally biased region" description="Basic residues" evidence="1">
    <location>
        <begin position="281"/>
        <end position="298"/>
    </location>
</feature>
<name>A0A6J4MZE7_9ACTN</name>
<sequence>DQAGPAREAAAGRGHRWGRRRPGNRRPARPRRPRRPAAREERRARRPGGLVGAGRLPLRHRPVVVADAGGLRPLLPPGRHHDGGAAEAGPARPGLPRVLRGPGGAPRHRRRRGGQPPALRAGRARGRRAAGGVPRLGPRGLRPRRAAVPLHQLRLRLRLRRPPGAAQRPPTGHPPLPLPGVVRRGAVRRPAAAAGARLPGRLPRLLARPRAGHVPPDELAGPRRRRPLPRRRVLPAGRGAGRGGACPWGAAAHRLRRHRHRDGAADGPAGEGRPGRGGQLPRRRRGAAHAAGRRRGRGGRPAPRRDPAAPRAAADLSRGLVGARHLRTGSRAGEPGRPRPAARAGPPLAVLHRRLAVQLRRHLRAAHPRARPGVALRVQAVGDRRLGGPGGLREPLRAGARARRPGHRKGRGG</sequence>